<evidence type="ECO:0000313" key="7">
    <source>
        <dbReference type="EMBL" id="GLL14586.1"/>
    </source>
</evidence>
<keyword evidence="4" id="KW-0274">FAD</keyword>
<evidence type="ECO:0000259" key="6">
    <source>
        <dbReference type="PROSITE" id="PS51387"/>
    </source>
</evidence>
<dbReference type="AlphaFoldDB" id="A0A9W6LAS8"/>
<comment type="caution">
    <text evidence="7">The sequence shown here is derived from an EMBL/GenBank/DDBJ whole genome shotgun (WGS) entry which is preliminary data.</text>
</comment>
<name>A0A9W6LAS8_9PSEU</name>
<sequence>MTSTSRLTGELTGTVLRRGDAGYDRARAVFNGMIDRRPAVIVGCREPGDVARGIRYAREHGLALSVRGGGHNVAGTAVCEGGLMLDLSPMRTVEVDPDARTARAGGGALLGDLDGATRAFGLATPLGVMSGTGIAGLTLGGGLGWLAPRYGLSCDNLIDAQLVTADGTLLDGVDDDLLWGLRGGGGNFGVVTTFTYRLHPVDTVLAGALGFPWEAAGEVLRAHDDLVATAPDELATAVSLAWGPSGRPALTIALCWCGPPGAAGPVLRPLRRLHPDLDAVAEQPFADWQRVPDAGYPPGRLHYWRSACLRHLTDPAIRTLLEVTEAMPPGDSGIGLQGLRGAAARVAPGATAFPHRAPQYDFLVLAQWPDPADSPRHVAWARAASAAMRPHLEAGVYVNNLGAEGRDRVHAAYGTNYARLVELKRRLDPNNVFRANQNVVP</sequence>
<dbReference type="InterPro" id="IPR006093">
    <property type="entry name" value="Oxy_OxRdtase_FAD_BS"/>
</dbReference>
<dbReference type="InterPro" id="IPR006094">
    <property type="entry name" value="Oxid_FAD_bind_N"/>
</dbReference>
<dbReference type="PANTHER" id="PTHR42973">
    <property type="entry name" value="BINDING OXIDOREDUCTASE, PUTATIVE (AFU_ORTHOLOGUE AFUA_1G17690)-RELATED"/>
    <property type="match status" value="1"/>
</dbReference>
<dbReference type="PROSITE" id="PS00862">
    <property type="entry name" value="OX2_COVAL_FAD"/>
    <property type="match status" value="1"/>
</dbReference>
<dbReference type="InterPro" id="IPR016166">
    <property type="entry name" value="FAD-bd_PCMH"/>
</dbReference>
<dbReference type="EMBL" id="BSFQ01000034">
    <property type="protein sequence ID" value="GLL14586.1"/>
    <property type="molecule type" value="Genomic_DNA"/>
</dbReference>
<dbReference type="InterPro" id="IPR016169">
    <property type="entry name" value="FAD-bd_PCMH_sub2"/>
</dbReference>
<dbReference type="Pfam" id="PF01565">
    <property type="entry name" value="FAD_binding_4"/>
    <property type="match status" value="1"/>
</dbReference>
<dbReference type="PANTHER" id="PTHR42973:SF39">
    <property type="entry name" value="FAD-BINDING PCMH-TYPE DOMAIN-CONTAINING PROTEIN"/>
    <property type="match status" value="1"/>
</dbReference>
<dbReference type="InterPro" id="IPR016167">
    <property type="entry name" value="FAD-bd_PCMH_sub1"/>
</dbReference>
<dbReference type="InterPro" id="IPR036318">
    <property type="entry name" value="FAD-bd_PCMH-like_sf"/>
</dbReference>
<evidence type="ECO:0000256" key="1">
    <source>
        <dbReference type="ARBA" id="ARBA00001974"/>
    </source>
</evidence>
<reference evidence="7" key="2">
    <citation type="submission" date="2023-01" db="EMBL/GenBank/DDBJ databases">
        <authorList>
            <person name="Sun Q."/>
            <person name="Evtushenko L."/>
        </authorList>
    </citation>
    <scope>NUCLEOTIDE SEQUENCE</scope>
    <source>
        <strain evidence="7">VKM Ac-1069</strain>
    </source>
</reference>
<dbReference type="SUPFAM" id="SSF56176">
    <property type="entry name" value="FAD-binding/transporter-associated domain-like"/>
    <property type="match status" value="1"/>
</dbReference>
<protein>
    <submittedName>
        <fullName evidence="7">FAD-linked oxidase</fullName>
    </submittedName>
</protein>
<proteinExistence type="inferred from homology"/>
<feature type="domain" description="FAD-binding PCMH-type" evidence="6">
    <location>
        <begin position="34"/>
        <end position="201"/>
    </location>
</feature>
<keyword evidence="3" id="KW-0285">Flavoprotein</keyword>
<dbReference type="Gene3D" id="3.40.462.20">
    <property type="match status" value="1"/>
</dbReference>
<dbReference type="InterPro" id="IPR012951">
    <property type="entry name" value="BBE"/>
</dbReference>
<dbReference type="SUPFAM" id="SSF55103">
    <property type="entry name" value="FAD-linked oxidases, C-terminal domain"/>
    <property type="match status" value="1"/>
</dbReference>
<comment type="similarity">
    <text evidence="2">Belongs to the oxygen-dependent FAD-linked oxidoreductase family.</text>
</comment>
<dbReference type="Gene3D" id="3.30.465.10">
    <property type="match status" value="1"/>
</dbReference>
<evidence type="ECO:0000256" key="5">
    <source>
        <dbReference type="ARBA" id="ARBA00023002"/>
    </source>
</evidence>
<accession>A0A9W6LAS8</accession>
<dbReference type="GO" id="GO:0071949">
    <property type="term" value="F:FAD binding"/>
    <property type="evidence" value="ECO:0007669"/>
    <property type="project" value="InterPro"/>
</dbReference>
<comment type="cofactor">
    <cofactor evidence="1">
        <name>FAD</name>
        <dbReference type="ChEBI" id="CHEBI:57692"/>
    </cofactor>
</comment>
<dbReference type="InterPro" id="IPR016164">
    <property type="entry name" value="FAD-linked_Oxase-like_C"/>
</dbReference>
<dbReference type="Gene3D" id="3.30.43.10">
    <property type="entry name" value="Uridine Diphospho-n-acetylenolpyruvylglucosamine Reductase, domain 2"/>
    <property type="match status" value="1"/>
</dbReference>
<evidence type="ECO:0000256" key="3">
    <source>
        <dbReference type="ARBA" id="ARBA00022630"/>
    </source>
</evidence>
<dbReference type="PROSITE" id="PS51387">
    <property type="entry name" value="FAD_PCMH"/>
    <property type="match status" value="1"/>
</dbReference>
<gene>
    <name evidence="7" type="ORF">GCM10017577_57340</name>
</gene>
<evidence type="ECO:0000256" key="4">
    <source>
        <dbReference type="ARBA" id="ARBA00022827"/>
    </source>
</evidence>
<dbReference type="GO" id="GO:0016491">
    <property type="term" value="F:oxidoreductase activity"/>
    <property type="evidence" value="ECO:0007669"/>
    <property type="project" value="UniProtKB-KW"/>
</dbReference>
<dbReference type="Pfam" id="PF08031">
    <property type="entry name" value="BBE"/>
    <property type="match status" value="1"/>
</dbReference>
<dbReference type="InterPro" id="IPR050416">
    <property type="entry name" value="FAD-linked_Oxidoreductase"/>
</dbReference>
<reference evidence="7" key="1">
    <citation type="journal article" date="2014" name="Int. J. Syst. Evol. Microbiol.">
        <title>Complete genome sequence of Corynebacterium casei LMG S-19264T (=DSM 44701T), isolated from a smear-ripened cheese.</title>
        <authorList>
            <consortium name="US DOE Joint Genome Institute (JGI-PGF)"/>
            <person name="Walter F."/>
            <person name="Albersmeier A."/>
            <person name="Kalinowski J."/>
            <person name="Ruckert C."/>
        </authorList>
    </citation>
    <scope>NUCLEOTIDE SEQUENCE</scope>
    <source>
        <strain evidence="7">VKM Ac-1069</strain>
    </source>
</reference>
<dbReference type="RefSeq" id="WP_037046376.1">
    <property type="nucleotide sequence ID" value="NZ_BAAAUZ010000021.1"/>
</dbReference>
<organism evidence="7 8">
    <name type="scientific">Pseudonocardia halophobica</name>
    <dbReference type="NCBI Taxonomy" id="29401"/>
    <lineage>
        <taxon>Bacteria</taxon>
        <taxon>Bacillati</taxon>
        <taxon>Actinomycetota</taxon>
        <taxon>Actinomycetes</taxon>
        <taxon>Pseudonocardiales</taxon>
        <taxon>Pseudonocardiaceae</taxon>
        <taxon>Pseudonocardia</taxon>
    </lineage>
</organism>
<dbReference type="Proteomes" id="UP001143463">
    <property type="component" value="Unassembled WGS sequence"/>
</dbReference>
<evidence type="ECO:0000256" key="2">
    <source>
        <dbReference type="ARBA" id="ARBA00005466"/>
    </source>
</evidence>
<keyword evidence="5" id="KW-0560">Oxidoreductase</keyword>
<keyword evidence="8" id="KW-1185">Reference proteome</keyword>
<evidence type="ECO:0000313" key="8">
    <source>
        <dbReference type="Proteomes" id="UP001143463"/>
    </source>
</evidence>